<dbReference type="Pfam" id="PF02742">
    <property type="entry name" value="Fe_dep_repr_C"/>
    <property type="match status" value="1"/>
</dbReference>
<dbReference type="SUPFAM" id="SSF47979">
    <property type="entry name" value="Iron-dependent repressor protein, dimerization domain"/>
    <property type="match status" value="1"/>
</dbReference>
<dbReference type="InterPro" id="IPR036388">
    <property type="entry name" value="WH-like_DNA-bd_sf"/>
</dbReference>
<dbReference type="PANTHER" id="PTHR33238:SF7">
    <property type="entry name" value="IRON-DEPENDENT TRANSCRIPTIONAL REGULATOR"/>
    <property type="match status" value="1"/>
</dbReference>
<evidence type="ECO:0000256" key="1">
    <source>
        <dbReference type="ARBA" id="ARBA00007871"/>
    </source>
</evidence>
<evidence type="ECO:0000259" key="5">
    <source>
        <dbReference type="PROSITE" id="PS50944"/>
    </source>
</evidence>
<dbReference type="SUPFAM" id="SSF46785">
    <property type="entry name" value="Winged helix' DNA-binding domain"/>
    <property type="match status" value="1"/>
</dbReference>
<dbReference type="Proteomes" id="UP000824133">
    <property type="component" value="Unassembled WGS sequence"/>
</dbReference>
<dbReference type="EMBL" id="DXCP01000013">
    <property type="protein sequence ID" value="HIY79189.1"/>
    <property type="molecule type" value="Genomic_DNA"/>
</dbReference>
<keyword evidence="3" id="KW-0238">DNA-binding</keyword>
<dbReference type="GO" id="GO:0003700">
    <property type="term" value="F:DNA-binding transcription factor activity"/>
    <property type="evidence" value="ECO:0007669"/>
    <property type="project" value="InterPro"/>
</dbReference>
<dbReference type="Pfam" id="PF01325">
    <property type="entry name" value="Fe_dep_repress"/>
    <property type="match status" value="1"/>
</dbReference>
<protein>
    <submittedName>
        <fullName evidence="6">Metal-dependent transcriptional regulator</fullName>
    </submittedName>
</protein>
<dbReference type="Gene3D" id="1.10.10.10">
    <property type="entry name" value="Winged helix-like DNA-binding domain superfamily/Winged helix DNA-binding domain"/>
    <property type="match status" value="1"/>
</dbReference>
<proteinExistence type="inferred from homology"/>
<evidence type="ECO:0000256" key="2">
    <source>
        <dbReference type="ARBA" id="ARBA00023015"/>
    </source>
</evidence>
<dbReference type="Gene3D" id="1.10.60.10">
    <property type="entry name" value="Iron dependent repressor, metal binding and dimerisation domain"/>
    <property type="match status" value="1"/>
</dbReference>
<name>A0A9D1Z9R0_9ACTN</name>
<dbReference type="PROSITE" id="PS50944">
    <property type="entry name" value="HTH_DTXR"/>
    <property type="match status" value="1"/>
</dbReference>
<dbReference type="AlphaFoldDB" id="A0A9D1Z9R0"/>
<evidence type="ECO:0000313" key="6">
    <source>
        <dbReference type="EMBL" id="HIY79189.1"/>
    </source>
</evidence>
<reference evidence="6" key="2">
    <citation type="submission" date="2021-04" db="EMBL/GenBank/DDBJ databases">
        <authorList>
            <person name="Gilroy R."/>
        </authorList>
    </citation>
    <scope>NUCLEOTIDE SEQUENCE</scope>
    <source>
        <strain evidence="6">ChiHjej10B9-743</strain>
    </source>
</reference>
<gene>
    <name evidence="6" type="ORF">IAA42_01970</name>
</gene>
<evidence type="ECO:0000256" key="3">
    <source>
        <dbReference type="ARBA" id="ARBA00023125"/>
    </source>
</evidence>
<keyword evidence="2" id="KW-0805">Transcription regulation</keyword>
<dbReference type="InterPro" id="IPR022689">
    <property type="entry name" value="Iron_dep_repressor"/>
</dbReference>
<sequence length="142" mass="15542">MTYAAHQDNHALSRAGEDYLEAIYRIALEDPSGDATSVRSVDVADQLGVSKASVNKALSMLKEAGMVEQSRYGRVTLTEEGRAYAALVWRAHRALRTFLESDLGVEPETADAEACLMEHALSADTMERLVGYLERQGIVVPD</sequence>
<dbReference type="PANTHER" id="PTHR33238">
    <property type="entry name" value="IRON (METAL) DEPENDENT REPRESSOR, DTXR FAMILY"/>
    <property type="match status" value="1"/>
</dbReference>
<feature type="domain" description="HTH dtxR-type" evidence="5">
    <location>
        <begin position="12"/>
        <end position="78"/>
    </location>
</feature>
<comment type="similarity">
    <text evidence="1">Belongs to the DtxR/MntR family.</text>
</comment>
<organism evidence="6 7">
    <name type="scientific">Candidatus Olsenella excrementavium</name>
    <dbReference type="NCBI Taxonomy" id="2838709"/>
    <lineage>
        <taxon>Bacteria</taxon>
        <taxon>Bacillati</taxon>
        <taxon>Actinomycetota</taxon>
        <taxon>Coriobacteriia</taxon>
        <taxon>Coriobacteriales</taxon>
        <taxon>Atopobiaceae</taxon>
        <taxon>Olsenella</taxon>
    </lineage>
</organism>
<accession>A0A9D1Z9R0</accession>
<dbReference type="InterPro" id="IPR001367">
    <property type="entry name" value="Fe_dep_repressor"/>
</dbReference>
<evidence type="ECO:0000256" key="4">
    <source>
        <dbReference type="ARBA" id="ARBA00023163"/>
    </source>
</evidence>
<dbReference type="SMART" id="SM00529">
    <property type="entry name" value="HTH_DTXR"/>
    <property type="match status" value="1"/>
</dbReference>
<comment type="caution">
    <text evidence="6">The sequence shown here is derived from an EMBL/GenBank/DDBJ whole genome shotgun (WGS) entry which is preliminary data.</text>
</comment>
<dbReference type="InterPro" id="IPR036390">
    <property type="entry name" value="WH_DNA-bd_sf"/>
</dbReference>
<dbReference type="InterPro" id="IPR036421">
    <property type="entry name" value="Fe_dep_repressor_sf"/>
</dbReference>
<keyword evidence="4" id="KW-0804">Transcription</keyword>
<dbReference type="GO" id="GO:0003677">
    <property type="term" value="F:DNA binding"/>
    <property type="evidence" value="ECO:0007669"/>
    <property type="project" value="UniProtKB-KW"/>
</dbReference>
<reference evidence="6" key="1">
    <citation type="journal article" date="2021" name="PeerJ">
        <title>Extensive microbial diversity within the chicken gut microbiome revealed by metagenomics and culture.</title>
        <authorList>
            <person name="Gilroy R."/>
            <person name="Ravi A."/>
            <person name="Getino M."/>
            <person name="Pursley I."/>
            <person name="Horton D.L."/>
            <person name="Alikhan N.F."/>
            <person name="Baker D."/>
            <person name="Gharbi K."/>
            <person name="Hall N."/>
            <person name="Watson M."/>
            <person name="Adriaenssens E.M."/>
            <person name="Foster-Nyarko E."/>
            <person name="Jarju S."/>
            <person name="Secka A."/>
            <person name="Antonio M."/>
            <person name="Oren A."/>
            <person name="Chaudhuri R.R."/>
            <person name="La Ragione R."/>
            <person name="Hildebrand F."/>
            <person name="Pallen M.J."/>
        </authorList>
    </citation>
    <scope>NUCLEOTIDE SEQUENCE</scope>
    <source>
        <strain evidence="6">ChiHjej10B9-743</strain>
    </source>
</reference>
<dbReference type="GO" id="GO:0046914">
    <property type="term" value="F:transition metal ion binding"/>
    <property type="evidence" value="ECO:0007669"/>
    <property type="project" value="InterPro"/>
</dbReference>
<dbReference type="InterPro" id="IPR022687">
    <property type="entry name" value="HTH_DTXR"/>
</dbReference>
<dbReference type="GO" id="GO:0046983">
    <property type="term" value="F:protein dimerization activity"/>
    <property type="evidence" value="ECO:0007669"/>
    <property type="project" value="InterPro"/>
</dbReference>
<dbReference type="InterPro" id="IPR050536">
    <property type="entry name" value="DtxR_MntR_Metal-Reg"/>
</dbReference>
<evidence type="ECO:0000313" key="7">
    <source>
        <dbReference type="Proteomes" id="UP000824133"/>
    </source>
</evidence>